<feature type="compositionally biased region" description="Basic and acidic residues" evidence="1">
    <location>
        <begin position="88"/>
        <end position="99"/>
    </location>
</feature>
<dbReference type="InParanoid" id="F4SAQ8"/>
<dbReference type="Proteomes" id="UP000001072">
    <property type="component" value="Unassembled WGS sequence"/>
</dbReference>
<keyword evidence="3" id="KW-1185">Reference proteome</keyword>
<evidence type="ECO:0000313" key="3">
    <source>
        <dbReference type="Proteomes" id="UP000001072"/>
    </source>
</evidence>
<dbReference type="OrthoDB" id="3247418at2759"/>
<protein>
    <submittedName>
        <fullName evidence="2">Uncharacterized protein</fullName>
    </submittedName>
</protein>
<dbReference type="HOGENOM" id="CLU_516855_0_0_1"/>
<name>F4SAQ8_MELLP</name>
<dbReference type="EMBL" id="GL883180">
    <property type="protein sequence ID" value="EGF98260.1"/>
    <property type="molecule type" value="Genomic_DNA"/>
</dbReference>
<proteinExistence type="predicted"/>
<dbReference type="AlphaFoldDB" id="F4SAQ8"/>
<feature type="compositionally biased region" description="Polar residues" evidence="1">
    <location>
        <begin position="77"/>
        <end position="87"/>
    </location>
</feature>
<evidence type="ECO:0000313" key="2">
    <source>
        <dbReference type="EMBL" id="EGF98260.1"/>
    </source>
</evidence>
<dbReference type="STRING" id="747676.F4SAQ8"/>
<dbReference type="GeneID" id="18925062"/>
<dbReference type="VEuPathDB" id="FungiDB:MELLADRAFT_113679"/>
<evidence type="ECO:0000256" key="1">
    <source>
        <dbReference type="SAM" id="MobiDB-lite"/>
    </source>
</evidence>
<accession>F4SAQ8</accession>
<gene>
    <name evidence="2" type="ORF">MELLADRAFT_113679</name>
</gene>
<organism evidence="3">
    <name type="scientific">Melampsora larici-populina (strain 98AG31 / pathotype 3-4-7)</name>
    <name type="common">Poplar leaf rust fungus</name>
    <dbReference type="NCBI Taxonomy" id="747676"/>
    <lineage>
        <taxon>Eukaryota</taxon>
        <taxon>Fungi</taxon>
        <taxon>Dikarya</taxon>
        <taxon>Basidiomycota</taxon>
        <taxon>Pucciniomycotina</taxon>
        <taxon>Pucciniomycetes</taxon>
        <taxon>Pucciniales</taxon>
        <taxon>Melampsoraceae</taxon>
        <taxon>Melampsora</taxon>
    </lineage>
</organism>
<feature type="region of interest" description="Disordered" evidence="1">
    <location>
        <begin position="75"/>
        <end position="99"/>
    </location>
</feature>
<dbReference type="KEGG" id="mlr:MELLADRAFT_113679"/>
<sequence>MHNIILGILRYHGQALMGLKIDKKAMAIDYDDDSESEDEDKLDMNDIQEELDAELEELKIRPDIDLNLEDYHHHLNHTASNGGTQTKKGSDNHEHYDSDKENDLDYCATGLQHEKDRSSSLSSKRIEDLPLLFTDKHMFKLLLTVIGEINLLTWIGQVPRTVGQACGGKLKADEWANLFTLILIPVLGKVYTEATNNTKTCLLHNFFHLPCNKSTTCELFEDAYSVVPSKSAPAFSSNASKTQSSHGFAHPRGNGALWTRFSVDNVGALDLTLLRRFVISANLKSQLPKFSEKLPEPLKTSIFDFLGPTNANGSHHDCSNNPKWPPASQKLVHLGQRVCAKLISRLQKVEKLSIHIGNSGVQADKVVTPPLVLPMNSFKYQGRDYSVSTHSVGNGTIKYCVLQANSACRKSYGSIRQIFTIAYGERSSRVQETWLEVQPFRELTDLDKPPNPYAGWPNIKTKLAYMHKAGDTDCASRDSASWHIIKCSKIISHSSLYVAPGGSISIQQAAAILTELVNHTRYSFPKI</sequence>
<reference evidence="3" key="1">
    <citation type="journal article" date="2011" name="Proc. Natl. Acad. Sci. U.S.A.">
        <title>Obligate biotrophy features unraveled by the genomic analysis of rust fungi.</title>
        <authorList>
            <person name="Duplessis S."/>
            <person name="Cuomo C.A."/>
            <person name="Lin Y.-C."/>
            <person name="Aerts A."/>
            <person name="Tisserant E."/>
            <person name="Veneault-Fourrey C."/>
            <person name="Joly D.L."/>
            <person name="Hacquard S."/>
            <person name="Amselem J."/>
            <person name="Cantarel B.L."/>
            <person name="Chiu R."/>
            <person name="Coutinho P.M."/>
            <person name="Feau N."/>
            <person name="Field M."/>
            <person name="Frey P."/>
            <person name="Gelhaye E."/>
            <person name="Goldberg J."/>
            <person name="Grabherr M.G."/>
            <person name="Kodira C.D."/>
            <person name="Kohler A."/>
            <person name="Kuees U."/>
            <person name="Lindquist E.A."/>
            <person name="Lucas S.M."/>
            <person name="Mago R."/>
            <person name="Mauceli E."/>
            <person name="Morin E."/>
            <person name="Murat C."/>
            <person name="Pangilinan J.L."/>
            <person name="Park R."/>
            <person name="Pearson M."/>
            <person name="Quesneville H."/>
            <person name="Rouhier N."/>
            <person name="Sakthikumar S."/>
            <person name="Salamov A.A."/>
            <person name="Schmutz J."/>
            <person name="Selles B."/>
            <person name="Shapiro H."/>
            <person name="Tanguay P."/>
            <person name="Tuskan G.A."/>
            <person name="Henrissat B."/>
            <person name="Van de Peer Y."/>
            <person name="Rouze P."/>
            <person name="Ellis J.G."/>
            <person name="Dodds P.N."/>
            <person name="Schein J.E."/>
            <person name="Zhong S."/>
            <person name="Hamelin R.C."/>
            <person name="Grigoriev I.V."/>
            <person name="Szabo L.J."/>
            <person name="Martin F."/>
        </authorList>
    </citation>
    <scope>NUCLEOTIDE SEQUENCE [LARGE SCALE GENOMIC DNA]</scope>
    <source>
        <strain evidence="3">98AG31 / pathotype 3-4-7</strain>
    </source>
</reference>
<dbReference type="RefSeq" id="XP_007418462.1">
    <property type="nucleotide sequence ID" value="XM_007418400.1"/>
</dbReference>